<dbReference type="InterPro" id="IPR025110">
    <property type="entry name" value="AMP-bd_C"/>
</dbReference>
<comment type="caution">
    <text evidence="3">The sequence shown here is derived from an EMBL/GenBank/DDBJ whole genome shotgun (WGS) entry which is preliminary data.</text>
</comment>
<dbReference type="Pfam" id="PF13193">
    <property type="entry name" value="AMP-binding_C"/>
    <property type="match status" value="1"/>
</dbReference>
<dbReference type="GO" id="GO:0016878">
    <property type="term" value="F:acid-thiol ligase activity"/>
    <property type="evidence" value="ECO:0007669"/>
    <property type="project" value="UniProtKB-ARBA"/>
</dbReference>
<dbReference type="EMBL" id="SDLO01000004">
    <property type="protein sequence ID" value="TDK91831.1"/>
    <property type="molecule type" value="Genomic_DNA"/>
</dbReference>
<evidence type="ECO:0000259" key="2">
    <source>
        <dbReference type="Pfam" id="PF13193"/>
    </source>
</evidence>
<feature type="domain" description="AMP-dependent synthetase/ligase" evidence="1">
    <location>
        <begin position="39"/>
        <end position="425"/>
    </location>
</feature>
<dbReference type="InterPro" id="IPR045851">
    <property type="entry name" value="AMP-bd_C_sf"/>
</dbReference>
<dbReference type="Gene3D" id="3.30.300.30">
    <property type="match status" value="1"/>
</dbReference>
<dbReference type="RefSeq" id="WP_133425987.1">
    <property type="nucleotide sequence ID" value="NZ_SDLO01000004.1"/>
</dbReference>
<name>A0A4R5WMV7_MYCMU</name>
<dbReference type="PANTHER" id="PTHR43767:SF1">
    <property type="entry name" value="NONRIBOSOMAL PEPTIDE SYNTHASE PES1 (EUROFUNG)-RELATED"/>
    <property type="match status" value="1"/>
</dbReference>
<dbReference type="Pfam" id="PF00501">
    <property type="entry name" value="AMP-binding"/>
    <property type="match status" value="1"/>
</dbReference>
<dbReference type="NCBIfam" id="NF005714">
    <property type="entry name" value="PRK07529.1"/>
    <property type="match status" value="1"/>
</dbReference>
<evidence type="ECO:0000313" key="3">
    <source>
        <dbReference type="EMBL" id="TDK91831.1"/>
    </source>
</evidence>
<protein>
    <submittedName>
        <fullName evidence="3">Acyl-CoA synthetase</fullName>
    </submittedName>
</protein>
<dbReference type="SUPFAM" id="SSF56801">
    <property type="entry name" value="Acetyl-CoA synthetase-like"/>
    <property type="match status" value="1"/>
</dbReference>
<gene>
    <name evidence="3" type="ORF">EUA03_06255</name>
</gene>
<dbReference type="Proteomes" id="UP000294929">
    <property type="component" value="Unassembled WGS sequence"/>
</dbReference>
<dbReference type="InterPro" id="IPR020845">
    <property type="entry name" value="AMP-binding_CS"/>
</dbReference>
<dbReference type="InterPro" id="IPR050237">
    <property type="entry name" value="ATP-dep_AMP-bd_enzyme"/>
</dbReference>
<sequence length="627" mass="66037">MSPNLLWPSYSSPTDLATIESVPLSERGLPSSTYAMLVRAAKLWPERIAVTVLPDGTRWEHPVRRTFGELLHDVHQSANLLYHLGVQRDDAVALIAPNCDELITATLAAQVAGIAAPINGALSPEHVSELVRLSGARVLITADAQLDTSTWAVAERLVGAGLIDTILLIGPTGATPVDVPAVPGAKVDYLTRLSAAHDGTRFHGTTPESTDLAALFHTGGTTGAPKLAAHTHANEVADAWMIAANTLLDESSVLFAALPLFHVNALVVTLLAPLLRGQQVLWAGPLGYRDMGLYGNFWKIVERYGISTMSAVPTVYAVLSQLPVDADISSLRMAIVGASALPPAVRSDFESHIGVPLLEGYGLTEATCASARSFPDHPRPGSAGQRLPYQQLKTVDIDDNGDWHELPAGQIGTLVVGGPTVFPGYVTDRSSAGFVLDGNGKLVDGWLDTGDLAWVDDEGFVHLRGRAKDLIIRGGHNIDPAMIEDALLAHPDVTGVAAVGRPDVHAGEVPVAYVTLRPDAVATPETLRQWAVEHVAESAAAPKSVIVIDAIPVTAVGKPFKLPLRADAARRAITDALTGLPGVVEVEAAVDDGTVAVTVVVGTGTDTDAIAATLGRYALAWDIEERS</sequence>
<accession>A0A4R5WMV7</accession>
<dbReference type="PANTHER" id="PTHR43767">
    <property type="entry name" value="LONG-CHAIN-FATTY-ACID--COA LIGASE"/>
    <property type="match status" value="1"/>
</dbReference>
<dbReference type="InterPro" id="IPR000873">
    <property type="entry name" value="AMP-dep_synth/lig_dom"/>
</dbReference>
<dbReference type="InterPro" id="IPR042099">
    <property type="entry name" value="ANL_N_sf"/>
</dbReference>
<proteinExistence type="predicted"/>
<dbReference type="Gene3D" id="3.40.50.12780">
    <property type="entry name" value="N-terminal domain of ligase-like"/>
    <property type="match status" value="1"/>
</dbReference>
<evidence type="ECO:0000313" key="4">
    <source>
        <dbReference type="Proteomes" id="UP000294929"/>
    </source>
</evidence>
<dbReference type="AlphaFoldDB" id="A0A4R5WMV7"/>
<organism evidence="3 4">
    <name type="scientific">Mycolicibacterium mucogenicum</name>
    <name type="common">Mycobacterium mucogenicum</name>
    <dbReference type="NCBI Taxonomy" id="56689"/>
    <lineage>
        <taxon>Bacteria</taxon>
        <taxon>Bacillati</taxon>
        <taxon>Actinomycetota</taxon>
        <taxon>Actinomycetes</taxon>
        <taxon>Mycobacteriales</taxon>
        <taxon>Mycobacteriaceae</taxon>
        <taxon>Mycolicibacterium</taxon>
    </lineage>
</organism>
<feature type="domain" description="AMP-binding enzyme C-terminal" evidence="2">
    <location>
        <begin position="483"/>
        <end position="558"/>
    </location>
</feature>
<reference evidence="3 4" key="1">
    <citation type="submission" date="2019-01" db="EMBL/GenBank/DDBJ databases">
        <title>High-quality-draft genome sequences of five non-tuberculosis mycobacteriaceae isolated from a nosocomial environment.</title>
        <authorList>
            <person name="Tiago I."/>
            <person name="Alarico S."/>
            <person name="Pereira S.G."/>
            <person name="Coelho C."/>
            <person name="Maranha A."/>
            <person name="Empadinhas N."/>
        </authorList>
    </citation>
    <scope>NUCLEOTIDE SEQUENCE [LARGE SCALE GENOMIC DNA]</scope>
    <source>
        <strain evidence="3 4">24AIII</strain>
    </source>
</reference>
<dbReference type="PROSITE" id="PS00455">
    <property type="entry name" value="AMP_BINDING"/>
    <property type="match status" value="1"/>
</dbReference>
<evidence type="ECO:0000259" key="1">
    <source>
        <dbReference type="Pfam" id="PF00501"/>
    </source>
</evidence>